<feature type="domain" description="ABC transmembrane type-1" evidence="8">
    <location>
        <begin position="77"/>
        <end position="278"/>
    </location>
</feature>
<dbReference type="PROSITE" id="PS50928">
    <property type="entry name" value="ABC_TM1"/>
    <property type="match status" value="1"/>
</dbReference>
<dbReference type="CDD" id="cd06261">
    <property type="entry name" value="TM_PBP2"/>
    <property type="match status" value="1"/>
</dbReference>
<dbReference type="PANTHER" id="PTHR43744">
    <property type="entry name" value="ABC TRANSPORTER PERMEASE PROTEIN MG189-RELATED-RELATED"/>
    <property type="match status" value="1"/>
</dbReference>
<feature type="transmembrane region" description="Helical" evidence="7">
    <location>
        <begin position="188"/>
        <end position="210"/>
    </location>
</feature>
<evidence type="ECO:0000259" key="8">
    <source>
        <dbReference type="PROSITE" id="PS50928"/>
    </source>
</evidence>
<protein>
    <recommendedName>
        <fullName evidence="8">ABC transmembrane type-1 domain-containing protein</fullName>
    </recommendedName>
</protein>
<dbReference type="InterPro" id="IPR000515">
    <property type="entry name" value="MetI-like"/>
</dbReference>
<evidence type="ECO:0000256" key="7">
    <source>
        <dbReference type="SAM" id="Phobius"/>
    </source>
</evidence>
<evidence type="ECO:0000313" key="9">
    <source>
        <dbReference type="EMBL" id="SVA25487.1"/>
    </source>
</evidence>
<dbReference type="PANTHER" id="PTHR43744:SF12">
    <property type="entry name" value="ABC TRANSPORTER PERMEASE PROTEIN MG189-RELATED"/>
    <property type="match status" value="1"/>
</dbReference>
<evidence type="ECO:0000256" key="1">
    <source>
        <dbReference type="ARBA" id="ARBA00004651"/>
    </source>
</evidence>
<accession>A0A381UDQ6</accession>
<evidence type="ECO:0000256" key="6">
    <source>
        <dbReference type="ARBA" id="ARBA00023136"/>
    </source>
</evidence>
<dbReference type="GO" id="GO:0055085">
    <property type="term" value="P:transmembrane transport"/>
    <property type="evidence" value="ECO:0007669"/>
    <property type="project" value="InterPro"/>
</dbReference>
<dbReference type="Pfam" id="PF00528">
    <property type="entry name" value="BPD_transp_1"/>
    <property type="match status" value="1"/>
</dbReference>
<evidence type="ECO:0000256" key="2">
    <source>
        <dbReference type="ARBA" id="ARBA00022448"/>
    </source>
</evidence>
<keyword evidence="2" id="KW-0813">Transport</keyword>
<feature type="transmembrane region" description="Helical" evidence="7">
    <location>
        <begin position="12"/>
        <end position="35"/>
    </location>
</feature>
<name>A0A381UDQ6_9ZZZZ</name>
<feature type="transmembrane region" description="Helical" evidence="7">
    <location>
        <begin position="260"/>
        <end position="277"/>
    </location>
</feature>
<feature type="transmembrane region" description="Helical" evidence="7">
    <location>
        <begin position="112"/>
        <end position="133"/>
    </location>
</feature>
<proteinExistence type="predicted"/>
<keyword evidence="4 7" id="KW-0812">Transmembrane</keyword>
<evidence type="ECO:0000256" key="4">
    <source>
        <dbReference type="ARBA" id="ARBA00022692"/>
    </source>
</evidence>
<comment type="subcellular location">
    <subcellularLocation>
        <location evidence="1">Cell membrane</location>
        <topology evidence="1">Multi-pass membrane protein</topology>
    </subcellularLocation>
</comment>
<evidence type="ECO:0000256" key="3">
    <source>
        <dbReference type="ARBA" id="ARBA00022475"/>
    </source>
</evidence>
<keyword evidence="5 7" id="KW-1133">Transmembrane helix</keyword>
<dbReference type="Gene3D" id="1.10.3720.10">
    <property type="entry name" value="MetI-like"/>
    <property type="match status" value="1"/>
</dbReference>
<keyword evidence="6 7" id="KW-0472">Membrane</keyword>
<keyword evidence="3" id="KW-1003">Cell membrane</keyword>
<dbReference type="InterPro" id="IPR035906">
    <property type="entry name" value="MetI-like_sf"/>
</dbReference>
<evidence type="ECO:0000256" key="5">
    <source>
        <dbReference type="ARBA" id="ARBA00022989"/>
    </source>
</evidence>
<organism evidence="9">
    <name type="scientific">marine metagenome</name>
    <dbReference type="NCBI Taxonomy" id="408172"/>
    <lineage>
        <taxon>unclassified sequences</taxon>
        <taxon>metagenomes</taxon>
        <taxon>ecological metagenomes</taxon>
    </lineage>
</organism>
<dbReference type="AlphaFoldDB" id="A0A381UDQ6"/>
<dbReference type="SUPFAM" id="SSF161098">
    <property type="entry name" value="MetI-like"/>
    <property type="match status" value="1"/>
</dbReference>
<dbReference type="EMBL" id="UINC01006100">
    <property type="protein sequence ID" value="SVA25487.1"/>
    <property type="molecule type" value="Genomic_DNA"/>
</dbReference>
<sequence length="293" mass="32209">MKKNLKRIRLSSFIIWSTLSFFIVIYGVPLLWLFLAGTRSESSLISDFPLSFGTFADARETFLDLTGYNEGQIWIWAWNSVIYTAGSVSLALASCIPAGYALAMSEFSGRRFILIMTLVAMITPSQAIILPIFLEMSLFGLTNTYGGLILASSFFPFGVYLAYIYYTTSLPKSVVESARIDGCGHFKCFIHIGLPLARPLLALVAFFSFVNNWNNYFLAFVLISDTDKQNLPVGLTTLLNSSNALNPQYAGLAQLGQPEAIQAAIIVVLPIVLVFLISQKYVRSGLNAGAEKG</sequence>
<feature type="transmembrane region" description="Helical" evidence="7">
    <location>
        <begin position="145"/>
        <end position="167"/>
    </location>
</feature>
<reference evidence="9" key="1">
    <citation type="submission" date="2018-05" db="EMBL/GenBank/DDBJ databases">
        <authorList>
            <person name="Lanie J.A."/>
            <person name="Ng W.-L."/>
            <person name="Kazmierczak K.M."/>
            <person name="Andrzejewski T.M."/>
            <person name="Davidsen T.M."/>
            <person name="Wayne K.J."/>
            <person name="Tettelin H."/>
            <person name="Glass J.I."/>
            <person name="Rusch D."/>
            <person name="Podicherti R."/>
            <person name="Tsui H.-C.T."/>
            <person name="Winkler M.E."/>
        </authorList>
    </citation>
    <scope>NUCLEOTIDE SEQUENCE</scope>
</reference>
<dbReference type="GO" id="GO:0005886">
    <property type="term" value="C:plasma membrane"/>
    <property type="evidence" value="ECO:0007669"/>
    <property type="project" value="UniProtKB-SubCell"/>
</dbReference>
<gene>
    <name evidence="9" type="ORF">METZ01_LOCUS78341</name>
</gene>
<feature type="transmembrane region" description="Helical" evidence="7">
    <location>
        <begin position="73"/>
        <end position="100"/>
    </location>
</feature>